<dbReference type="PANTHER" id="PTHR43232:SF2">
    <property type="entry name" value="MOLYBDENUM COFACTOR BIOSYNTHESIS PROTEIN B"/>
    <property type="match status" value="1"/>
</dbReference>
<dbReference type="Proteomes" id="UP000011623">
    <property type="component" value="Unassembled WGS sequence"/>
</dbReference>
<dbReference type="Gene3D" id="3.40.980.10">
    <property type="entry name" value="MoaB/Mog-like domain"/>
    <property type="match status" value="1"/>
</dbReference>
<evidence type="ECO:0000313" key="3">
    <source>
        <dbReference type="EMBL" id="EMA20280.1"/>
    </source>
</evidence>
<evidence type="ECO:0000259" key="2">
    <source>
        <dbReference type="SMART" id="SM00852"/>
    </source>
</evidence>
<feature type="compositionally biased region" description="Basic and acidic residues" evidence="1">
    <location>
        <begin position="1"/>
        <end position="14"/>
    </location>
</feature>
<dbReference type="AlphaFoldDB" id="M0KKD7"/>
<dbReference type="EMBL" id="AOLW01000021">
    <property type="protein sequence ID" value="EMA20280.1"/>
    <property type="molecule type" value="Genomic_DNA"/>
</dbReference>
<proteinExistence type="predicted"/>
<sequence>MVDFQSRDTRRGPTDGEDDETDEGETGDDEESAAVDTDSEATTSEPTDAADTAPGSDDTAASGGDGTETSAVDDKTEDGDGSTSEPEADSAVVERIDEAVEQSSHPAAETQDAEGTGGATERPDEGPHEDPLSETQAGDPAENTSQAETPPTADEPPAQTVSQDDAAQERQVAAAVVTVGTATEESDPTGEAVETALEATGQTVTARERLRGDYDGIQGAVDRLVGRDDVEIVVTAGGLGVAPSAQTLEAVHPLFEKALPGFEEVYRSLLFEQQGTGVIAVRATAGIAGETPVFCLPADPAAARVAIDEIIAAEAPALVAELS</sequence>
<dbReference type="GO" id="GO:0006777">
    <property type="term" value="P:Mo-molybdopterin cofactor biosynthetic process"/>
    <property type="evidence" value="ECO:0007669"/>
    <property type="project" value="InterPro"/>
</dbReference>
<dbReference type="GO" id="GO:0005829">
    <property type="term" value="C:cytosol"/>
    <property type="evidence" value="ECO:0007669"/>
    <property type="project" value="TreeGrafter"/>
</dbReference>
<dbReference type="SUPFAM" id="SSF53218">
    <property type="entry name" value="Molybdenum cofactor biosynthesis proteins"/>
    <property type="match status" value="1"/>
</dbReference>
<name>M0KKD7_9EURY</name>
<dbReference type="PATRIC" id="fig|1227452.3.peg.2341"/>
<keyword evidence="4" id="KW-1185">Reference proteome</keyword>
<dbReference type="InterPro" id="IPR012245">
    <property type="entry name" value="MoaB"/>
</dbReference>
<feature type="region of interest" description="Disordered" evidence="1">
    <location>
        <begin position="1"/>
        <end position="173"/>
    </location>
</feature>
<dbReference type="RefSeq" id="WP_008310598.1">
    <property type="nucleotide sequence ID" value="NZ_AOLW01000021.1"/>
</dbReference>
<feature type="compositionally biased region" description="Acidic residues" evidence="1">
    <location>
        <begin position="15"/>
        <end position="39"/>
    </location>
</feature>
<feature type="compositionally biased region" description="Low complexity" evidence="1">
    <location>
        <begin position="56"/>
        <end position="70"/>
    </location>
</feature>
<comment type="caution">
    <text evidence="3">The sequence shown here is derived from an EMBL/GenBank/DDBJ whole genome shotgun (WGS) entry which is preliminary data.</text>
</comment>
<evidence type="ECO:0000256" key="1">
    <source>
        <dbReference type="SAM" id="MobiDB-lite"/>
    </source>
</evidence>
<dbReference type="PANTHER" id="PTHR43232">
    <property type="entry name" value="MOLYBDENUM COFACTOR BIOSYNTHESIS PROTEIN B"/>
    <property type="match status" value="1"/>
</dbReference>
<dbReference type="SMART" id="SM00852">
    <property type="entry name" value="MoCF_biosynth"/>
    <property type="match status" value="1"/>
</dbReference>
<evidence type="ECO:0000313" key="4">
    <source>
        <dbReference type="Proteomes" id="UP000011623"/>
    </source>
</evidence>
<organism evidence="3 4">
    <name type="scientific">Haloarcula amylolytica JCM 13557</name>
    <dbReference type="NCBI Taxonomy" id="1227452"/>
    <lineage>
        <taxon>Archaea</taxon>
        <taxon>Methanobacteriati</taxon>
        <taxon>Methanobacteriota</taxon>
        <taxon>Stenosarchaea group</taxon>
        <taxon>Halobacteria</taxon>
        <taxon>Halobacteriales</taxon>
        <taxon>Haloarculaceae</taxon>
        <taxon>Haloarcula</taxon>
    </lineage>
</organism>
<accession>M0KKD7</accession>
<reference evidence="3 4" key="1">
    <citation type="journal article" date="2014" name="PLoS Genet.">
        <title>Phylogenetically driven sequencing of extremely halophilic archaea reveals strategies for static and dynamic osmo-response.</title>
        <authorList>
            <person name="Becker E.A."/>
            <person name="Seitzer P.M."/>
            <person name="Tritt A."/>
            <person name="Larsen D."/>
            <person name="Krusor M."/>
            <person name="Yao A.I."/>
            <person name="Wu D."/>
            <person name="Madern D."/>
            <person name="Eisen J.A."/>
            <person name="Darling A.E."/>
            <person name="Facciotti M.T."/>
        </authorList>
    </citation>
    <scope>NUCLEOTIDE SEQUENCE [LARGE SCALE GENOMIC DNA]</scope>
    <source>
        <strain evidence="3 4">JCM 13557</strain>
    </source>
</reference>
<gene>
    <name evidence="3" type="ORF">C442_11716</name>
</gene>
<dbReference type="CDD" id="cd00886">
    <property type="entry name" value="MogA_MoaB"/>
    <property type="match status" value="1"/>
</dbReference>
<feature type="domain" description="MoaB/Mog" evidence="2">
    <location>
        <begin position="175"/>
        <end position="318"/>
    </location>
</feature>
<feature type="compositionally biased region" description="Basic and acidic residues" evidence="1">
    <location>
        <begin position="121"/>
        <end position="131"/>
    </location>
</feature>
<feature type="compositionally biased region" description="Low complexity" evidence="1">
    <location>
        <begin position="146"/>
        <end position="173"/>
    </location>
</feature>
<dbReference type="InterPro" id="IPR036425">
    <property type="entry name" value="MoaB/Mog-like_dom_sf"/>
</dbReference>
<dbReference type="Pfam" id="PF00994">
    <property type="entry name" value="MoCF_biosynth"/>
    <property type="match status" value="1"/>
</dbReference>
<protein>
    <submittedName>
        <fullName evidence="3">Molybdenum cofactor biosynthesis protein B</fullName>
    </submittedName>
</protein>
<dbReference type="InterPro" id="IPR001453">
    <property type="entry name" value="MoaB/Mog_dom"/>
</dbReference>